<protein>
    <recommendedName>
        <fullName evidence="4">No apical meristem-associated C-terminal domain-containing protein</fullName>
    </recommendedName>
</protein>
<organism evidence="2 3">
    <name type="scientific">Peronospora belbahrii</name>
    <dbReference type="NCBI Taxonomy" id="622444"/>
    <lineage>
        <taxon>Eukaryota</taxon>
        <taxon>Sar</taxon>
        <taxon>Stramenopiles</taxon>
        <taxon>Oomycota</taxon>
        <taxon>Peronosporomycetes</taxon>
        <taxon>Peronosporales</taxon>
        <taxon>Peronosporaceae</taxon>
        <taxon>Peronospora</taxon>
    </lineage>
</organism>
<reference evidence="2 3" key="1">
    <citation type="submission" date="2021-11" db="EMBL/GenBank/DDBJ databases">
        <authorList>
            <person name="Islam A."/>
            <person name="Islam S."/>
            <person name="Flora M.S."/>
            <person name="Rahman M."/>
            <person name="Ziaur R.M."/>
            <person name="Epstein J.H."/>
            <person name="Hassan M."/>
            <person name="Klassen M."/>
            <person name="Woodard K."/>
            <person name="Webb A."/>
            <person name="Webby R.J."/>
            <person name="El Zowalaty M.E."/>
        </authorList>
    </citation>
    <scope>NUCLEOTIDE SEQUENCE [LARGE SCALE GENOMIC DNA]</scope>
    <source>
        <strain evidence="2">Pbs1</strain>
    </source>
</reference>
<gene>
    <name evidence="2" type="ORF">PBS001_LOCUS8300</name>
</gene>
<dbReference type="Proteomes" id="UP001158986">
    <property type="component" value="Unassembled WGS sequence"/>
</dbReference>
<evidence type="ECO:0008006" key="4">
    <source>
        <dbReference type="Google" id="ProtNLM"/>
    </source>
</evidence>
<accession>A0ABN8DCD9</accession>
<evidence type="ECO:0000256" key="1">
    <source>
        <dbReference type="SAM" id="MobiDB-lite"/>
    </source>
</evidence>
<sequence>MPKADRRRLAASDSKSDADVIVTENSSNGKPSACIADTKKKRKIQTVKSANKSSRKEEGNALNEALEPLIKAPSDEAEFQLLAIQTDQLEFKVAQWKQQQMLRRDALQLKSEEIKLKEMITKQQQHTQVMELKAGIFKALDEANQSSAQAKKYLALLEG</sequence>
<feature type="compositionally biased region" description="Basic and acidic residues" evidence="1">
    <location>
        <begin position="7"/>
        <end position="18"/>
    </location>
</feature>
<dbReference type="EMBL" id="CAKLCB010000384">
    <property type="protein sequence ID" value="CAH0521859.1"/>
    <property type="molecule type" value="Genomic_DNA"/>
</dbReference>
<proteinExistence type="predicted"/>
<feature type="region of interest" description="Disordered" evidence="1">
    <location>
        <begin position="1"/>
        <end position="40"/>
    </location>
</feature>
<name>A0ABN8DCD9_9STRA</name>
<keyword evidence="3" id="KW-1185">Reference proteome</keyword>
<evidence type="ECO:0000313" key="2">
    <source>
        <dbReference type="EMBL" id="CAH0521859.1"/>
    </source>
</evidence>
<comment type="caution">
    <text evidence="2">The sequence shown here is derived from an EMBL/GenBank/DDBJ whole genome shotgun (WGS) entry which is preliminary data.</text>
</comment>
<evidence type="ECO:0000313" key="3">
    <source>
        <dbReference type="Proteomes" id="UP001158986"/>
    </source>
</evidence>